<reference evidence="1 2" key="1">
    <citation type="submission" date="2017-06" db="EMBL/GenBank/DDBJ databases">
        <authorList>
            <person name="Chamberlain C."/>
            <person name="Harders C."/>
            <person name="Smith S."/>
            <person name="Stukey J."/>
            <person name="Best A."/>
            <person name="Garlena R.A."/>
            <person name="Russell D.A."/>
            <person name="Pope W.H."/>
            <person name="Jacobs-Sera D."/>
            <person name="Hendrix R.W."/>
            <person name="Hatfull G.F."/>
        </authorList>
    </citation>
    <scope>NUCLEOTIDE SEQUENCE [LARGE SCALE GENOMIC DNA]</scope>
</reference>
<keyword evidence="2" id="KW-1185">Reference proteome</keyword>
<proteinExistence type="predicted"/>
<evidence type="ECO:0000313" key="2">
    <source>
        <dbReference type="Proteomes" id="UP000221202"/>
    </source>
</evidence>
<sequence>MKGKQLDEGEAAARLGITRNALRWRRRSGVAPKHRLVGRKIMYDAAALSEYATAVDNTHVLDMFAPRVGETATAAEVCRLLRVDHNDVLRNVLDRHGDELAADGWDKAAGTFTRRAIIRIALLVRASTSPRAERIAKAAEVGGRLISFDHGPRAQQCTHILDRAMQLAEQIRDDDPGEIWAALHKVDRHTLTGVAVALAAMVDIDAPGVTKWLRSLAPGGAVAGLQRLVPTRETTDGMPLSVLDQITADDEADNIDESENE</sequence>
<dbReference type="KEGG" id="vg:60323260"/>
<accession>A0A222ZNB7</accession>
<dbReference type="GeneID" id="60323260"/>
<protein>
    <submittedName>
        <fullName evidence="1">Uncharacterized protein</fullName>
    </submittedName>
</protein>
<evidence type="ECO:0000313" key="1">
    <source>
        <dbReference type="EMBL" id="ASR85651.1"/>
    </source>
</evidence>
<dbReference type="EMBL" id="MF324915">
    <property type="protein sequence ID" value="ASR85651.1"/>
    <property type="molecule type" value="Genomic_DNA"/>
</dbReference>
<dbReference type="RefSeq" id="YP_009951818.1">
    <property type="nucleotide sequence ID" value="NC_051605.1"/>
</dbReference>
<gene>
    <name evidence="1" type="primary">50</name>
    <name evidence="1" type="ORF">SEA_AMGINE_50</name>
</gene>
<organism evidence="1 2">
    <name type="scientific">Mycobacterium phage Amgine</name>
    <dbReference type="NCBI Taxonomy" id="2015817"/>
    <lineage>
        <taxon>Viruses</taxon>
        <taxon>Duplodnaviria</taxon>
        <taxon>Heunggongvirae</taxon>
        <taxon>Uroviricota</taxon>
        <taxon>Caudoviricetes</taxon>
        <taxon>Weiservirinae</taxon>
        <taxon>Amginevirus</taxon>
        <taxon>Amginevirus amgine</taxon>
    </lineage>
</organism>
<name>A0A222ZNB7_9CAUD</name>
<dbReference type="Proteomes" id="UP000221202">
    <property type="component" value="Segment"/>
</dbReference>